<organism evidence="2">
    <name type="scientific">uncultured Thermomicrobiales bacterium</name>
    <dbReference type="NCBI Taxonomy" id="1645740"/>
    <lineage>
        <taxon>Bacteria</taxon>
        <taxon>Pseudomonadati</taxon>
        <taxon>Thermomicrobiota</taxon>
        <taxon>Thermomicrobia</taxon>
        <taxon>Thermomicrobiales</taxon>
        <taxon>environmental samples</taxon>
    </lineage>
</organism>
<dbReference type="InterPro" id="IPR050312">
    <property type="entry name" value="IolE/XylAMocC-like"/>
</dbReference>
<keyword evidence="2" id="KW-0413">Isomerase</keyword>
<protein>
    <submittedName>
        <fullName evidence="2">Sugar phosphate isomerases/epimerase</fullName>
    </submittedName>
</protein>
<accession>A0A6J4V543</accession>
<evidence type="ECO:0000259" key="1">
    <source>
        <dbReference type="Pfam" id="PF01261"/>
    </source>
</evidence>
<reference evidence="2" key="1">
    <citation type="submission" date="2020-02" db="EMBL/GenBank/DDBJ databases">
        <authorList>
            <person name="Meier V. D."/>
        </authorList>
    </citation>
    <scope>NUCLEOTIDE SEQUENCE</scope>
    <source>
        <strain evidence="2">AVDCRST_MAG87</strain>
    </source>
</reference>
<sequence length="273" mass="30125">MSVDLSRLSLNQKTLNGWTLPQAVEGCVRAGIPWIALWRDKVEETGLEESARIVHDAGIKVSSLCRGGMFPSPTPEGRAANIEDNKRAIDEAATLGTDVLVMVCGGLSGVRAIDDARGMVRDGIEAILPYAEQRGVKLGIEPLHPAFAADRSVISLLGEANDLAEHFRSPQVGVVIDIYHVWWDPNVYTEIARASQYTLGFHVNDWLVPNTDPLMSRGMMGDGVVQNRRLREAVDTAGYTGPIEVEIFNQDIWRKDGDDVLLTMKERFVQEVM</sequence>
<dbReference type="SUPFAM" id="SSF51658">
    <property type="entry name" value="Xylose isomerase-like"/>
    <property type="match status" value="1"/>
</dbReference>
<dbReference type="InterPro" id="IPR013022">
    <property type="entry name" value="Xyl_isomerase-like_TIM-brl"/>
</dbReference>
<dbReference type="Gene3D" id="3.20.20.150">
    <property type="entry name" value="Divalent-metal-dependent TIM barrel enzymes"/>
    <property type="match status" value="1"/>
</dbReference>
<gene>
    <name evidence="2" type="ORF">AVDCRST_MAG87-1925</name>
</gene>
<feature type="domain" description="Xylose isomerase-like TIM barrel" evidence="1">
    <location>
        <begin position="28"/>
        <end position="251"/>
    </location>
</feature>
<dbReference type="EMBL" id="CADCWJ010000435">
    <property type="protein sequence ID" value="CAA9565633.1"/>
    <property type="molecule type" value="Genomic_DNA"/>
</dbReference>
<evidence type="ECO:0000313" key="2">
    <source>
        <dbReference type="EMBL" id="CAA9565633.1"/>
    </source>
</evidence>
<dbReference type="InterPro" id="IPR036237">
    <property type="entry name" value="Xyl_isomerase-like_sf"/>
</dbReference>
<proteinExistence type="predicted"/>
<dbReference type="GO" id="GO:0016853">
    <property type="term" value="F:isomerase activity"/>
    <property type="evidence" value="ECO:0007669"/>
    <property type="project" value="UniProtKB-KW"/>
</dbReference>
<name>A0A6J4V543_9BACT</name>
<dbReference type="PANTHER" id="PTHR12110:SF52">
    <property type="entry name" value="XYLOSE ISOMERASE"/>
    <property type="match status" value="1"/>
</dbReference>
<dbReference type="Pfam" id="PF01261">
    <property type="entry name" value="AP_endonuc_2"/>
    <property type="match status" value="1"/>
</dbReference>
<dbReference type="AlphaFoldDB" id="A0A6J4V543"/>
<dbReference type="PANTHER" id="PTHR12110">
    <property type="entry name" value="HYDROXYPYRUVATE ISOMERASE"/>
    <property type="match status" value="1"/>
</dbReference>